<reference evidence="5" key="1">
    <citation type="submission" date="2016-10" db="EMBL/GenBank/DDBJ databases">
        <authorList>
            <person name="Varghese N."/>
            <person name="Submissions S."/>
        </authorList>
    </citation>
    <scope>NUCLEOTIDE SEQUENCE [LARGE SCALE GENOMIC DNA]</scope>
    <source>
        <strain evidence="5">CGMCC 4.3516</strain>
    </source>
</reference>
<dbReference type="Gene3D" id="2.30.110.10">
    <property type="entry name" value="Electron Transport, Fmn-binding Protein, Chain A"/>
    <property type="match status" value="1"/>
</dbReference>
<dbReference type="Proteomes" id="UP000198949">
    <property type="component" value="Unassembled WGS sequence"/>
</dbReference>
<dbReference type="SMART" id="SM00903">
    <property type="entry name" value="Flavin_Reduct"/>
    <property type="match status" value="1"/>
</dbReference>
<dbReference type="AlphaFoldDB" id="A0A1G6ZKG8"/>
<dbReference type="InterPro" id="IPR012349">
    <property type="entry name" value="Split_barrel_FMN-bd"/>
</dbReference>
<dbReference type="STRING" id="58114.SAMN05216270_11167"/>
<sequence>MTLPTNQDLDPRRLREAFGLFPTGVVAVAASVDGRVAGLAASSFTSVSLNPPLVSFSIATASKTWPDLRRAAHLGLTVLADHHAAVCRRLAGDPARRFDGLALSATAEGAVTLDDGLARFDCSVYREVEAGDHIIVLLRLHAVEHSDTPGPLVFHRSGFSRLA</sequence>
<keyword evidence="5" id="KW-1185">Reference proteome</keyword>
<dbReference type="InterPro" id="IPR002563">
    <property type="entry name" value="Flavin_Rdtase-like_dom"/>
</dbReference>
<feature type="domain" description="Flavin reductase like" evidence="3">
    <location>
        <begin position="18"/>
        <end position="161"/>
    </location>
</feature>
<organism evidence="4 5">
    <name type="scientific">Glycomyces harbinensis</name>
    <dbReference type="NCBI Taxonomy" id="58114"/>
    <lineage>
        <taxon>Bacteria</taxon>
        <taxon>Bacillati</taxon>
        <taxon>Actinomycetota</taxon>
        <taxon>Actinomycetes</taxon>
        <taxon>Glycomycetales</taxon>
        <taxon>Glycomycetaceae</taxon>
        <taxon>Glycomyces</taxon>
    </lineage>
</organism>
<dbReference type="RefSeq" id="WP_091038217.1">
    <property type="nucleotide sequence ID" value="NZ_FNAD01000011.1"/>
</dbReference>
<evidence type="ECO:0000259" key="3">
    <source>
        <dbReference type="SMART" id="SM00903"/>
    </source>
</evidence>
<dbReference type="EMBL" id="FNAD01000011">
    <property type="protein sequence ID" value="SDE03254.1"/>
    <property type="molecule type" value="Genomic_DNA"/>
</dbReference>
<dbReference type="OrthoDB" id="9792858at2"/>
<protein>
    <submittedName>
        <fullName evidence="4">NADH-FMN oxidoreductase RutF, flavin reductase (DIM6/NTAB) family</fullName>
    </submittedName>
</protein>
<dbReference type="GO" id="GO:0042602">
    <property type="term" value="F:riboflavin reductase (NADPH) activity"/>
    <property type="evidence" value="ECO:0007669"/>
    <property type="project" value="TreeGrafter"/>
</dbReference>
<keyword evidence="2" id="KW-0560">Oxidoreductase</keyword>
<evidence type="ECO:0000313" key="5">
    <source>
        <dbReference type="Proteomes" id="UP000198949"/>
    </source>
</evidence>
<comment type="similarity">
    <text evidence="1">Belongs to the non-flavoprotein flavin reductase family.</text>
</comment>
<accession>A0A1G6ZKG8</accession>
<evidence type="ECO:0000256" key="1">
    <source>
        <dbReference type="ARBA" id="ARBA00008898"/>
    </source>
</evidence>
<evidence type="ECO:0000256" key="2">
    <source>
        <dbReference type="ARBA" id="ARBA00023002"/>
    </source>
</evidence>
<dbReference type="InterPro" id="IPR050268">
    <property type="entry name" value="NADH-dep_flavin_reductase"/>
</dbReference>
<dbReference type="GO" id="GO:0010181">
    <property type="term" value="F:FMN binding"/>
    <property type="evidence" value="ECO:0007669"/>
    <property type="project" value="InterPro"/>
</dbReference>
<evidence type="ECO:0000313" key="4">
    <source>
        <dbReference type="EMBL" id="SDE03254.1"/>
    </source>
</evidence>
<dbReference type="SUPFAM" id="SSF50475">
    <property type="entry name" value="FMN-binding split barrel"/>
    <property type="match status" value="1"/>
</dbReference>
<gene>
    <name evidence="4" type="ORF">SAMN05216270_11167</name>
</gene>
<dbReference type="PANTHER" id="PTHR30466">
    <property type="entry name" value="FLAVIN REDUCTASE"/>
    <property type="match status" value="1"/>
</dbReference>
<dbReference type="Pfam" id="PF01613">
    <property type="entry name" value="Flavin_Reduct"/>
    <property type="match status" value="1"/>
</dbReference>
<dbReference type="PANTHER" id="PTHR30466:SF11">
    <property type="entry name" value="FLAVIN-DEPENDENT MONOOXYGENASE, REDUCTASE SUBUNIT HSAB"/>
    <property type="match status" value="1"/>
</dbReference>
<proteinExistence type="inferred from homology"/>
<name>A0A1G6ZKG8_9ACTN</name>